<dbReference type="AlphaFoldDB" id="A0AAE1LUX2"/>
<evidence type="ECO:0000313" key="1">
    <source>
        <dbReference type="EMBL" id="KAK3932988.1"/>
    </source>
</evidence>
<accession>A0AAE1LUX2</accession>
<reference evidence="1" key="2">
    <citation type="journal article" date="2023" name="BMC Genomics">
        <title>Pest status, molecular evolution, and epigenetic factors derived from the genome assembly of Frankliniella fusca, a thysanopteran phytovirus vector.</title>
        <authorList>
            <person name="Catto M.A."/>
            <person name="Labadie P.E."/>
            <person name="Jacobson A.L."/>
            <person name="Kennedy G.G."/>
            <person name="Srinivasan R."/>
            <person name="Hunt B.G."/>
        </authorList>
    </citation>
    <scope>NUCLEOTIDE SEQUENCE</scope>
    <source>
        <strain evidence="1">PL_HMW_Pooled</strain>
    </source>
</reference>
<organism evidence="1 2">
    <name type="scientific">Frankliniella fusca</name>
    <dbReference type="NCBI Taxonomy" id="407009"/>
    <lineage>
        <taxon>Eukaryota</taxon>
        <taxon>Metazoa</taxon>
        <taxon>Ecdysozoa</taxon>
        <taxon>Arthropoda</taxon>
        <taxon>Hexapoda</taxon>
        <taxon>Insecta</taxon>
        <taxon>Pterygota</taxon>
        <taxon>Neoptera</taxon>
        <taxon>Paraneoptera</taxon>
        <taxon>Thysanoptera</taxon>
        <taxon>Terebrantia</taxon>
        <taxon>Thripoidea</taxon>
        <taxon>Thripidae</taxon>
        <taxon>Frankliniella</taxon>
    </lineage>
</organism>
<protein>
    <submittedName>
        <fullName evidence="1">DDB1- and CUL4-associated factor 5</fullName>
    </submittedName>
</protein>
<keyword evidence="2" id="KW-1185">Reference proteome</keyword>
<reference evidence="1" key="1">
    <citation type="submission" date="2021-07" db="EMBL/GenBank/DDBJ databases">
        <authorList>
            <person name="Catto M.A."/>
            <person name="Jacobson A."/>
            <person name="Kennedy G."/>
            <person name="Labadie P."/>
            <person name="Hunt B.G."/>
            <person name="Srinivasan R."/>
        </authorList>
    </citation>
    <scope>NUCLEOTIDE SEQUENCE</scope>
    <source>
        <strain evidence="1">PL_HMW_Pooled</strain>
        <tissue evidence="1">Head</tissue>
    </source>
</reference>
<name>A0AAE1LUX2_9NEOP</name>
<proteinExistence type="predicted"/>
<dbReference type="Proteomes" id="UP001219518">
    <property type="component" value="Unassembled WGS sequence"/>
</dbReference>
<sequence>MYRSMGFALFCDPIDQHFIRFATSLTVSGLQPHRSPKYPKSSCWVSCHFLNHRNYDIGTTNRHITTAFQSRRVGCSHGHTPLPPIFSLLKYRAFNTNLLYFFYAYQSFCMSFKWCTLTGDVLLCSCIY</sequence>
<dbReference type="EMBL" id="JAHWGI010001442">
    <property type="protein sequence ID" value="KAK3932988.1"/>
    <property type="molecule type" value="Genomic_DNA"/>
</dbReference>
<evidence type="ECO:0000313" key="2">
    <source>
        <dbReference type="Proteomes" id="UP001219518"/>
    </source>
</evidence>
<comment type="caution">
    <text evidence="1">The sequence shown here is derived from an EMBL/GenBank/DDBJ whole genome shotgun (WGS) entry which is preliminary data.</text>
</comment>
<gene>
    <name evidence="1" type="ORF">KUF71_017176</name>
</gene>